<accession>A0AAE3KQH8</accession>
<name>A0AAE3KQH8_9CYAN</name>
<evidence type="ECO:0008006" key="3">
    <source>
        <dbReference type="Google" id="ProtNLM"/>
    </source>
</evidence>
<feature type="non-terminal residue" evidence="1">
    <location>
        <position position="1"/>
    </location>
</feature>
<evidence type="ECO:0000313" key="2">
    <source>
        <dbReference type="Proteomes" id="UP001204953"/>
    </source>
</evidence>
<gene>
    <name evidence="1" type="ORF">NJ959_29100</name>
</gene>
<organism evidence="1 2">
    <name type="scientific">Limnofasciculus baicalensis BBK-W-15</name>
    <dbReference type="NCBI Taxonomy" id="2699891"/>
    <lineage>
        <taxon>Bacteria</taxon>
        <taxon>Bacillati</taxon>
        <taxon>Cyanobacteriota</taxon>
        <taxon>Cyanophyceae</taxon>
        <taxon>Coleofasciculales</taxon>
        <taxon>Coleofasciculaceae</taxon>
        <taxon>Limnofasciculus</taxon>
        <taxon>Limnofasciculus baicalensis</taxon>
    </lineage>
</organism>
<sequence>YSDRIKGERAENLELAIACYRNALTIYTPEAFPEDWAKTQKNLEIAYNQSIRGDDPDQMETLT</sequence>
<protein>
    <recommendedName>
        <fullName evidence="3">Tetratricopeptide repeat protein</fullName>
    </recommendedName>
</protein>
<dbReference type="Proteomes" id="UP001204953">
    <property type="component" value="Unassembled WGS sequence"/>
</dbReference>
<keyword evidence="2" id="KW-1185">Reference proteome</keyword>
<dbReference type="AlphaFoldDB" id="A0AAE3KQH8"/>
<reference evidence="1" key="1">
    <citation type="submission" date="2022-06" db="EMBL/GenBank/DDBJ databases">
        <title>New cyanobacteria of genus Symplocastrum in benthos of Lake Baikal.</title>
        <authorList>
            <person name="Sorokovikova E."/>
            <person name="Tikhonova I."/>
            <person name="Krasnopeev A."/>
            <person name="Evseev P."/>
            <person name="Gladkikh A."/>
            <person name="Belykh O."/>
        </authorList>
    </citation>
    <scope>NUCLEOTIDE SEQUENCE</scope>
    <source>
        <strain evidence="1">BBK-W-15</strain>
    </source>
</reference>
<dbReference type="EMBL" id="JAMZMM010000623">
    <property type="protein sequence ID" value="MCP2732494.1"/>
    <property type="molecule type" value="Genomic_DNA"/>
</dbReference>
<comment type="caution">
    <text evidence="1">The sequence shown here is derived from an EMBL/GenBank/DDBJ whole genome shotgun (WGS) entry which is preliminary data.</text>
</comment>
<evidence type="ECO:0000313" key="1">
    <source>
        <dbReference type="EMBL" id="MCP2732494.1"/>
    </source>
</evidence>
<proteinExistence type="predicted"/>